<dbReference type="EnsemblMetazoa" id="AATE016038-RA">
    <property type="protein sequence ID" value="AATE016038-PA.1"/>
    <property type="gene ID" value="AATE016038"/>
</dbReference>
<reference evidence="1" key="1">
    <citation type="submission" date="2022-08" db="UniProtKB">
        <authorList>
            <consortium name="EnsemblMetazoa"/>
        </authorList>
    </citation>
    <scope>IDENTIFICATION</scope>
    <source>
        <strain evidence="1">EBRO</strain>
    </source>
</reference>
<dbReference type="AlphaFoldDB" id="A0A182JDI3"/>
<protein>
    <submittedName>
        <fullName evidence="1">Uncharacterized protein</fullName>
    </submittedName>
</protein>
<sequence length="109" mass="11284">MQISIKRSMVDILCNSVGAEPAQTGLSLCKGTGYTTDRTNNGVPVLHRLHFLLVLLLLLLLPPPPSAPSCAAVAAAGSSSPSASTPTSLMVSCTVMIHFGSSLAPLRVR</sequence>
<evidence type="ECO:0000313" key="1">
    <source>
        <dbReference type="EnsemblMetazoa" id="AATE016038-PA.1"/>
    </source>
</evidence>
<dbReference type="VEuPathDB" id="VectorBase:AATE016038"/>
<organism evidence="1">
    <name type="scientific">Anopheles atroparvus</name>
    <name type="common">European mosquito</name>
    <dbReference type="NCBI Taxonomy" id="41427"/>
    <lineage>
        <taxon>Eukaryota</taxon>
        <taxon>Metazoa</taxon>
        <taxon>Ecdysozoa</taxon>
        <taxon>Arthropoda</taxon>
        <taxon>Hexapoda</taxon>
        <taxon>Insecta</taxon>
        <taxon>Pterygota</taxon>
        <taxon>Neoptera</taxon>
        <taxon>Endopterygota</taxon>
        <taxon>Diptera</taxon>
        <taxon>Nematocera</taxon>
        <taxon>Culicoidea</taxon>
        <taxon>Culicidae</taxon>
        <taxon>Anophelinae</taxon>
        <taxon>Anopheles</taxon>
    </lineage>
</organism>
<proteinExistence type="predicted"/>
<accession>A0A182JDI3</accession>
<name>A0A182JDI3_ANOAO</name>